<dbReference type="AlphaFoldDB" id="A0A1I2VH54"/>
<feature type="domain" description="tRNA 2-selenouridine synthase AAA" evidence="1">
    <location>
        <begin position="127"/>
        <end position="244"/>
    </location>
</feature>
<dbReference type="PANTHER" id="PTHR30401:SF0">
    <property type="entry name" value="TRNA 2-SELENOURIDINE SYNTHASE"/>
    <property type="match status" value="1"/>
</dbReference>
<dbReference type="Proteomes" id="UP000199642">
    <property type="component" value="Unassembled WGS sequence"/>
</dbReference>
<protein>
    <submittedName>
        <fullName evidence="2">tRNA 2-selenouridine synthase</fullName>
    </submittedName>
</protein>
<dbReference type="GO" id="GO:0043828">
    <property type="term" value="F:tRNA 2-selenouridine synthase activity"/>
    <property type="evidence" value="ECO:0007669"/>
    <property type="project" value="InterPro"/>
</dbReference>
<reference evidence="3" key="1">
    <citation type="submission" date="2016-10" db="EMBL/GenBank/DDBJ databases">
        <authorList>
            <person name="Varghese N."/>
            <person name="Submissions S."/>
        </authorList>
    </citation>
    <scope>NUCLEOTIDE SEQUENCE [LARGE SCALE GENOMIC DNA]</scope>
    <source>
        <strain evidence="3">DSM 19315</strain>
    </source>
</reference>
<keyword evidence="3" id="KW-1185">Reference proteome</keyword>
<dbReference type="InterPro" id="IPR058840">
    <property type="entry name" value="AAA_SelU"/>
</dbReference>
<dbReference type="PANTHER" id="PTHR30401">
    <property type="entry name" value="TRNA 2-SELENOURIDINE SYNTHASE"/>
    <property type="match status" value="1"/>
</dbReference>
<sequence>MNQVKYIQTLFGQRETFQCLDVRDLNTIRAIPNPLFKPLGICTHSELQKLKRKGFSSEIGSELMKRVEKLSHYFQPNTPILLFDEVPQLMAQAIWQHFRPQHQVFIYKGGMKKLLLEAETVFSRHYDFMVLCGPTGVGKTDLLEELFKKNQQVLNLESLANHQGSTFGNLRQENQAPQETFLLKLAAKLDSFDPKLPVFTESEKLSLGKNIIPLGLSEQLEKGKMILLTLSNKKRVERLVSQYAGINDGVLAEGIETLKFRIGKEKSVEILSHLKRKNYASVAEGLLAYFDHSDSYQKPQKKELFATLENGNVQESADTLLSQIYSNY</sequence>
<evidence type="ECO:0000313" key="3">
    <source>
        <dbReference type="Proteomes" id="UP000199642"/>
    </source>
</evidence>
<dbReference type="GO" id="GO:0002098">
    <property type="term" value="P:tRNA wobble uridine modification"/>
    <property type="evidence" value="ECO:0007669"/>
    <property type="project" value="InterPro"/>
</dbReference>
<evidence type="ECO:0000259" key="1">
    <source>
        <dbReference type="Pfam" id="PF26341"/>
    </source>
</evidence>
<dbReference type="InterPro" id="IPR017582">
    <property type="entry name" value="SelU"/>
</dbReference>
<gene>
    <name evidence="2" type="ORF">SAMN04487988_109125</name>
</gene>
<dbReference type="RefSeq" id="WP_092792382.1">
    <property type="nucleotide sequence ID" value="NZ_FOPC01000009.1"/>
</dbReference>
<organism evidence="2 3">
    <name type="scientific">Algoriphagus hitonicola</name>
    <dbReference type="NCBI Taxonomy" id="435880"/>
    <lineage>
        <taxon>Bacteria</taxon>
        <taxon>Pseudomonadati</taxon>
        <taxon>Bacteroidota</taxon>
        <taxon>Cytophagia</taxon>
        <taxon>Cytophagales</taxon>
        <taxon>Cyclobacteriaceae</taxon>
        <taxon>Algoriphagus</taxon>
    </lineage>
</organism>
<dbReference type="EMBL" id="FOPC01000009">
    <property type="protein sequence ID" value="SFG86806.1"/>
    <property type="molecule type" value="Genomic_DNA"/>
</dbReference>
<evidence type="ECO:0000313" key="2">
    <source>
        <dbReference type="EMBL" id="SFG86806.1"/>
    </source>
</evidence>
<name>A0A1I2VH54_9BACT</name>
<dbReference type="Pfam" id="PF26341">
    <property type="entry name" value="AAA_SelU"/>
    <property type="match status" value="1"/>
</dbReference>
<accession>A0A1I2VH54</accession>
<proteinExistence type="predicted"/>
<dbReference type="OrthoDB" id="9808735at2"/>
<dbReference type="STRING" id="435880.SAMN04487988_109125"/>